<organism evidence="1 2">
    <name type="scientific">Budvicia aquatica</name>
    <dbReference type="NCBI Taxonomy" id="82979"/>
    <lineage>
        <taxon>Bacteria</taxon>
        <taxon>Pseudomonadati</taxon>
        <taxon>Pseudomonadota</taxon>
        <taxon>Gammaproteobacteria</taxon>
        <taxon>Enterobacterales</taxon>
        <taxon>Budviciaceae</taxon>
        <taxon>Budvicia</taxon>
    </lineage>
</organism>
<evidence type="ECO:0000313" key="1">
    <source>
        <dbReference type="EMBL" id="VFS51559.1"/>
    </source>
</evidence>
<sequence>MAKLKNKLNPSSPNQLDENGMAEIEGLDGTKEYIVIFEPNITEEDFNTLYASYDVAIKKFSGILATFWSKPDPENFNKTQKQQYADFYASVVAGTYEGSDVGENLAALMKGLLEGLYALWCGLRDIALWVTNPIKQAKTINKIISNPDAIKAQLEKTGKSLDSILSIFKDEALMFIVIKSVISYFQLLTPQQCHVLLSNGFGQALPQIIISIFLPEVKVDLILEGLTTAGSTKQNKEDYKKMQDKLKDLGGQANAQ</sequence>
<proteinExistence type="predicted"/>
<evidence type="ECO:0000313" key="2">
    <source>
        <dbReference type="Proteomes" id="UP000373449"/>
    </source>
</evidence>
<accession>A0A485A1Z9</accession>
<dbReference type="EMBL" id="CAADJA010000002">
    <property type="protein sequence ID" value="VFS51559.1"/>
    <property type="molecule type" value="Genomic_DNA"/>
</dbReference>
<dbReference type="Proteomes" id="UP000373449">
    <property type="component" value="Unassembled WGS sequence"/>
</dbReference>
<protein>
    <submittedName>
        <fullName evidence="1">Uncharacterized protein</fullName>
    </submittedName>
</protein>
<name>A0A485A1Z9_9GAMM</name>
<reference evidence="1 2" key="1">
    <citation type="submission" date="2019-03" db="EMBL/GenBank/DDBJ databases">
        <authorList>
            <consortium name="Pathogen Informatics"/>
        </authorList>
    </citation>
    <scope>NUCLEOTIDE SEQUENCE [LARGE SCALE GENOMIC DNA]</scope>
    <source>
        <strain evidence="1 2">NCTC12282</strain>
    </source>
</reference>
<dbReference type="AlphaFoldDB" id="A0A485A1Z9"/>
<gene>
    <name evidence="1" type="ORF">NCTC12282_05206</name>
</gene>